<organism evidence="3 4">
    <name type="scientific">Gemmata algarum</name>
    <dbReference type="NCBI Taxonomy" id="2975278"/>
    <lineage>
        <taxon>Bacteria</taxon>
        <taxon>Pseudomonadati</taxon>
        <taxon>Planctomycetota</taxon>
        <taxon>Planctomycetia</taxon>
        <taxon>Gemmatales</taxon>
        <taxon>Gemmataceae</taxon>
        <taxon>Gemmata</taxon>
    </lineage>
</organism>
<feature type="chain" id="PRO_5046551388" description="Lipoprotein SmpA/OmlA domain-containing protein" evidence="2">
    <location>
        <begin position="19"/>
        <end position="133"/>
    </location>
</feature>
<evidence type="ECO:0000313" key="3">
    <source>
        <dbReference type="EMBL" id="MDY3561043.1"/>
    </source>
</evidence>
<dbReference type="EMBL" id="JAXBLV010000188">
    <property type="protein sequence ID" value="MDY3561043.1"/>
    <property type="molecule type" value="Genomic_DNA"/>
</dbReference>
<evidence type="ECO:0000256" key="1">
    <source>
        <dbReference type="SAM" id="Phobius"/>
    </source>
</evidence>
<protein>
    <recommendedName>
        <fullName evidence="5">Lipoprotein SmpA/OmlA domain-containing protein</fullName>
    </recommendedName>
</protein>
<accession>A0ABU5F4C4</accession>
<keyword evidence="1" id="KW-1133">Transmembrane helix</keyword>
<dbReference type="RefSeq" id="WP_320687516.1">
    <property type="nucleotide sequence ID" value="NZ_JAXBLV010000188.1"/>
</dbReference>
<evidence type="ECO:0008006" key="5">
    <source>
        <dbReference type="Google" id="ProtNLM"/>
    </source>
</evidence>
<feature type="transmembrane region" description="Helical" evidence="1">
    <location>
        <begin position="71"/>
        <end position="89"/>
    </location>
</feature>
<feature type="signal peptide" evidence="2">
    <location>
        <begin position="1"/>
        <end position="18"/>
    </location>
</feature>
<keyword evidence="2" id="KW-0732">Signal</keyword>
<dbReference type="Proteomes" id="UP001272242">
    <property type="component" value="Unassembled WGS sequence"/>
</dbReference>
<comment type="caution">
    <text evidence="3">The sequence shown here is derived from an EMBL/GenBank/DDBJ whole genome shotgun (WGS) entry which is preliminary data.</text>
</comment>
<gene>
    <name evidence="3" type="ORF">R5W23_002302</name>
</gene>
<reference evidence="4" key="1">
    <citation type="journal article" date="2023" name="Mar. Drugs">
        <title>Gemmata algarum, a Novel Planctomycete Isolated from an Algal Mat, Displays Antimicrobial Activity.</title>
        <authorList>
            <person name="Kumar G."/>
            <person name="Kallscheuer N."/>
            <person name="Kashif M."/>
            <person name="Ahamad S."/>
            <person name="Jagadeeshwari U."/>
            <person name="Pannikurungottu S."/>
            <person name="Haufschild T."/>
            <person name="Kabuu M."/>
            <person name="Sasikala C."/>
            <person name="Jogler C."/>
            <person name="Ramana C."/>
        </authorList>
    </citation>
    <scope>NUCLEOTIDE SEQUENCE [LARGE SCALE GENOMIC DNA]</scope>
    <source>
        <strain evidence="4">JC673</strain>
    </source>
</reference>
<evidence type="ECO:0000256" key="2">
    <source>
        <dbReference type="SAM" id="SignalP"/>
    </source>
</evidence>
<keyword evidence="4" id="KW-1185">Reference proteome</keyword>
<keyword evidence="1" id="KW-0472">Membrane</keyword>
<name>A0ABU5F4C4_9BACT</name>
<proteinExistence type="predicted"/>
<evidence type="ECO:0000313" key="4">
    <source>
        <dbReference type="Proteomes" id="UP001272242"/>
    </source>
</evidence>
<sequence length="133" mass="14809">MRRVYPVLALLMPLNGCAFLVATSGKDVGALATRDEVQHDFGTPVVSGSVEGQPYDEFRTHRKISEGWKSIYYSMGYVVTLGFGEVIWLPNELYRATRRSIVGQTVRFVYDEAGNVKSVQLDGEAIPNAPRPR</sequence>
<keyword evidence="1" id="KW-0812">Transmembrane</keyword>